<evidence type="ECO:0000256" key="1">
    <source>
        <dbReference type="SAM" id="Coils"/>
    </source>
</evidence>
<dbReference type="SUPFAM" id="SSF52047">
    <property type="entry name" value="RNI-like"/>
    <property type="match status" value="1"/>
</dbReference>
<keyword evidence="3" id="KW-1185">Reference proteome</keyword>
<feature type="coiled-coil region" evidence="1">
    <location>
        <begin position="28"/>
        <end position="55"/>
    </location>
</feature>
<name>A0AAW0AM91_9AGAR</name>
<reference evidence="2 3" key="1">
    <citation type="journal article" date="2024" name="J Genomics">
        <title>Draft genome sequencing and assembly of Favolaschia claudopus CIRM-BRFM 2984 isolated from oak limbs.</title>
        <authorList>
            <person name="Navarro D."/>
            <person name="Drula E."/>
            <person name="Chaduli D."/>
            <person name="Cazenave R."/>
            <person name="Ahrendt S."/>
            <person name="Wang J."/>
            <person name="Lipzen A."/>
            <person name="Daum C."/>
            <person name="Barry K."/>
            <person name="Grigoriev I.V."/>
            <person name="Favel A."/>
            <person name="Rosso M.N."/>
            <person name="Martin F."/>
        </authorList>
    </citation>
    <scope>NUCLEOTIDE SEQUENCE [LARGE SCALE GENOMIC DNA]</scope>
    <source>
        <strain evidence="2 3">CIRM-BRFM 2984</strain>
    </source>
</reference>
<organism evidence="2 3">
    <name type="scientific">Favolaschia claudopus</name>
    <dbReference type="NCBI Taxonomy" id="2862362"/>
    <lineage>
        <taxon>Eukaryota</taxon>
        <taxon>Fungi</taxon>
        <taxon>Dikarya</taxon>
        <taxon>Basidiomycota</taxon>
        <taxon>Agaricomycotina</taxon>
        <taxon>Agaricomycetes</taxon>
        <taxon>Agaricomycetidae</taxon>
        <taxon>Agaricales</taxon>
        <taxon>Marasmiineae</taxon>
        <taxon>Mycenaceae</taxon>
        <taxon>Favolaschia</taxon>
    </lineage>
</organism>
<accession>A0AAW0AM91</accession>
<dbReference type="Gene3D" id="1.20.1280.50">
    <property type="match status" value="1"/>
</dbReference>
<dbReference type="AlphaFoldDB" id="A0AAW0AM91"/>
<evidence type="ECO:0000313" key="3">
    <source>
        <dbReference type="Proteomes" id="UP001362999"/>
    </source>
</evidence>
<gene>
    <name evidence="2" type="ORF">R3P38DRAFT_1449284</name>
</gene>
<dbReference type="EMBL" id="JAWWNJ010000057">
    <property type="protein sequence ID" value="KAK7014313.1"/>
    <property type="molecule type" value="Genomic_DNA"/>
</dbReference>
<protein>
    <recommendedName>
        <fullName evidence="4">F-box domain-containing protein</fullName>
    </recommendedName>
</protein>
<comment type="caution">
    <text evidence="2">The sequence shown here is derived from an EMBL/GenBank/DDBJ whole genome shotgun (WGS) entry which is preliminary data.</text>
</comment>
<dbReference type="Gene3D" id="3.80.10.10">
    <property type="entry name" value="Ribonuclease Inhibitor"/>
    <property type="match status" value="1"/>
</dbReference>
<proteinExistence type="predicted"/>
<dbReference type="InterPro" id="IPR032675">
    <property type="entry name" value="LRR_dom_sf"/>
</dbReference>
<evidence type="ECO:0008006" key="4">
    <source>
        <dbReference type="Google" id="ProtNLM"/>
    </source>
</evidence>
<evidence type="ECO:0000313" key="2">
    <source>
        <dbReference type="EMBL" id="KAK7014313.1"/>
    </source>
</evidence>
<keyword evidence="1" id="KW-0175">Coiled coil</keyword>
<dbReference type="Proteomes" id="UP001362999">
    <property type="component" value="Unassembled WGS sequence"/>
</dbReference>
<sequence length="534" mass="60368">MVATPLQALLRTNEVPLDGQIPMIRNFIVTAQDRLATLQNERDDLRSKAATLCMKIEALNVELSALGMEEFEMKTKAATLDGIIDAFTEQIRGHQAVLSVVRRVPADVLLEIFSWITLETFARMVLTESKVPTAPWRLTHVCRAWRAVALSYPKLWARVCIDGSIIDWSESDPKAPAISMLYPREALKTQLQLSSTASLDVELHMLEQSEEMRLLLEPLIQQSSRWARLILTSDAWSTLEYLKEIETKLPRLNYLVIDTGYDLLIPSWPTELRQLFFFAGHLRTAKLTNFALTSPSPPLSLPWHQLTKLRICSPLISLLNILSTAHHLVDCTLEVDDSEGNQTWATPPFVVTLPTVQRLTMGPSCSDDCSSWLVLPQLRFLALEGTPVEHARTLITQSQCRLETLELRHIEIKSDVLLAILQVVPSITNLAVDFCFTFTDEQIQSFLRSMTGSTLCPNLASMKIGFLSHQHTIQNSETACEMIESRWNPPTGPRVLQSVRLLPADNWPRFVWLRLEAMRLAGLDLNRLTVSNTR</sequence>